<comment type="similarity">
    <text evidence="4">Belongs to the FlgH family.</text>
</comment>
<dbReference type="HOGENOM" id="CLU_069313_2_1_0"/>
<dbReference type="eggNOG" id="COG2063">
    <property type="taxonomic scope" value="Bacteria"/>
</dbReference>
<proteinExistence type="inferred from homology"/>
<dbReference type="GO" id="GO:0003774">
    <property type="term" value="F:cytoskeletal motor activity"/>
    <property type="evidence" value="ECO:0007669"/>
    <property type="project" value="InterPro"/>
</dbReference>
<keyword evidence="9" id="KW-1133">Transmembrane helix</keyword>
<dbReference type="Pfam" id="PF02107">
    <property type="entry name" value="FlgH"/>
    <property type="match status" value="1"/>
</dbReference>
<name>H1XQ22_CALAY</name>
<evidence type="ECO:0000256" key="9">
    <source>
        <dbReference type="SAM" id="Phobius"/>
    </source>
</evidence>
<evidence type="ECO:0000256" key="1">
    <source>
        <dbReference type="ARBA" id="ARBA00002591"/>
    </source>
</evidence>
<dbReference type="FunCoup" id="H1XQ22">
    <property type="interactions" value="67"/>
</dbReference>
<reference evidence="12 13" key="1">
    <citation type="submission" date="2011-09" db="EMBL/GenBank/DDBJ databases">
        <title>The permanent draft genome of Caldithrix abyssi DSM 13497.</title>
        <authorList>
            <consortium name="US DOE Joint Genome Institute (JGI-PGF)"/>
            <person name="Lucas S."/>
            <person name="Han J."/>
            <person name="Lapidus A."/>
            <person name="Bruce D."/>
            <person name="Goodwin L."/>
            <person name="Pitluck S."/>
            <person name="Peters L."/>
            <person name="Kyrpides N."/>
            <person name="Mavromatis K."/>
            <person name="Ivanova N."/>
            <person name="Mikhailova N."/>
            <person name="Chertkov O."/>
            <person name="Detter J.C."/>
            <person name="Tapia R."/>
            <person name="Han C."/>
            <person name="Land M."/>
            <person name="Hauser L."/>
            <person name="Markowitz V."/>
            <person name="Cheng J.-F."/>
            <person name="Hugenholtz P."/>
            <person name="Woyke T."/>
            <person name="Wu D."/>
            <person name="Spring S."/>
            <person name="Brambilla E."/>
            <person name="Klenk H.-P."/>
            <person name="Eisen J.A."/>
        </authorList>
    </citation>
    <scope>NUCLEOTIDE SEQUENCE [LARGE SCALE GENOMIC DNA]</scope>
    <source>
        <strain evidence="12 13">DSM 13497</strain>
    </source>
</reference>
<organism evidence="12 13">
    <name type="scientific">Caldithrix abyssi DSM 13497</name>
    <dbReference type="NCBI Taxonomy" id="880073"/>
    <lineage>
        <taxon>Bacteria</taxon>
        <taxon>Pseudomonadati</taxon>
        <taxon>Calditrichota</taxon>
        <taxon>Calditrichia</taxon>
        <taxon>Calditrichales</taxon>
        <taxon>Calditrichaceae</taxon>
        <taxon>Caldithrix</taxon>
    </lineage>
</organism>
<evidence type="ECO:0000313" key="14">
    <source>
        <dbReference type="Proteomes" id="UP000183868"/>
    </source>
</evidence>
<feature type="signal peptide" evidence="10">
    <location>
        <begin position="1"/>
        <end position="18"/>
    </location>
</feature>
<evidence type="ECO:0000256" key="6">
    <source>
        <dbReference type="ARBA" id="ARBA00023136"/>
    </source>
</evidence>
<evidence type="ECO:0000313" key="12">
    <source>
        <dbReference type="EMBL" id="EHO42273.1"/>
    </source>
</evidence>
<feature type="transmembrane region" description="Helical" evidence="9">
    <location>
        <begin position="179"/>
        <end position="198"/>
    </location>
</feature>
<keyword evidence="9" id="KW-0812">Transmembrane</keyword>
<dbReference type="RefSeq" id="WP_006929560.1">
    <property type="nucleotide sequence ID" value="NZ_CM001402.1"/>
</dbReference>
<dbReference type="GO" id="GO:0071973">
    <property type="term" value="P:bacterial-type flagellum-dependent cell motility"/>
    <property type="evidence" value="ECO:0007669"/>
    <property type="project" value="InterPro"/>
</dbReference>
<keyword evidence="12" id="KW-0966">Cell projection</keyword>
<dbReference type="Proteomes" id="UP000183868">
    <property type="component" value="Chromosome"/>
</dbReference>
<evidence type="ECO:0000256" key="5">
    <source>
        <dbReference type="ARBA" id="ARBA00022729"/>
    </source>
</evidence>
<sequence length="199" mass="21596" precursor="true">MKSMLIVLALSALSFAQAIPSLYSDIKAHHVGDVLSVIIVENANASRQSKSNSKLNSEIGMNAKSSGNIADFLPVFGGSGGFQSRHQGEDGTSQSDRLSGRISVRIVEQTENGMFKIKGERKLNVNGEENLMKLEGYVRPRDISSANTVYSYLIADARITYRKTGIGHRFIQTRTVTKILSFALAGIMVAASAGYFAFK</sequence>
<evidence type="ECO:0000256" key="2">
    <source>
        <dbReference type="ARBA" id="ARBA00004117"/>
    </source>
</evidence>
<keyword evidence="12" id="KW-0282">Flagellum</keyword>
<keyword evidence="12" id="KW-0969">Cilium</keyword>
<dbReference type="PRINTS" id="PR01008">
    <property type="entry name" value="FLGLRINGFLGH"/>
</dbReference>
<evidence type="ECO:0000256" key="10">
    <source>
        <dbReference type="SAM" id="SignalP"/>
    </source>
</evidence>
<keyword evidence="5 10" id="KW-0732">Signal</keyword>
<dbReference type="KEGG" id="caby:Cabys_1499"/>
<dbReference type="GO" id="GO:0009279">
    <property type="term" value="C:cell outer membrane"/>
    <property type="evidence" value="ECO:0007669"/>
    <property type="project" value="UniProtKB-SubCell"/>
</dbReference>
<evidence type="ECO:0000256" key="7">
    <source>
        <dbReference type="ARBA" id="ARBA00023143"/>
    </source>
</evidence>
<comment type="subcellular location">
    <subcellularLocation>
        <location evidence="2">Bacterial flagellum basal body</location>
    </subcellularLocation>
    <subcellularLocation>
        <location evidence="3">Cell outer membrane</location>
    </subcellularLocation>
</comment>
<dbReference type="PaxDb" id="880073-Calab_2663"/>
<evidence type="ECO:0000256" key="4">
    <source>
        <dbReference type="ARBA" id="ARBA00006929"/>
    </source>
</evidence>
<evidence type="ECO:0000256" key="8">
    <source>
        <dbReference type="ARBA" id="ARBA00023237"/>
    </source>
</evidence>
<protein>
    <submittedName>
        <fullName evidence="11 12">Flagellar L-ring protein</fullName>
    </submittedName>
</protein>
<dbReference type="EMBL" id="CP018099">
    <property type="protein sequence ID" value="APF18248.1"/>
    <property type="molecule type" value="Genomic_DNA"/>
</dbReference>
<keyword evidence="8" id="KW-0998">Cell outer membrane</keyword>
<accession>H1XQ22</accession>
<dbReference type="GO" id="GO:0009427">
    <property type="term" value="C:bacterial-type flagellum basal body, distal rod, L ring"/>
    <property type="evidence" value="ECO:0007669"/>
    <property type="project" value="InterPro"/>
</dbReference>
<keyword evidence="13" id="KW-1185">Reference proteome</keyword>
<dbReference type="InterPro" id="IPR000527">
    <property type="entry name" value="Flag_Lring"/>
</dbReference>
<reference evidence="11 14" key="2">
    <citation type="submission" date="2016-11" db="EMBL/GenBank/DDBJ databases">
        <title>Genomic analysis of Caldithrix abyssi and proposal of a novel bacterial phylum Caldithrichaeota.</title>
        <authorList>
            <person name="Kublanov I."/>
            <person name="Sigalova O."/>
            <person name="Gavrilov S."/>
            <person name="Lebedinsky A."/>
            <person name="Ivanova N."/>
            <person name="Daum C."/>
            <person name="Reddy T."/>
            <person name="Klenk H.P."/>
            <person name="Goker M."/>
            <person name="Reva O."/>
            <person name="Miroshnichenko M."/>
            <person name="Kyprides N."/>
            <person name="Woyke T."/>
            <person name="Gelfand M."/>
        </authorList>
    </citation>
    <scope>NUCLEOTIDE SEQUENCE [LARGE SCALE GENOMIC DNA]</scope>
    <source>
        <strain evidence="11 14">LF13</strain>
    </source>
</reference>
<evidence type="ECO:0000313" key="13">
    <source>
        <dbReference type="Proteomes" id="UP000004671"/>
    </source>
</evidence>
<dbReference type="STRING" id="880073.Cabys_1499"/>
<keyword evidence="7" id="KW-0975">Bacterial flagellum</keyword>
<dbReference type="AlphaFoldDB" id="H1XQ22"/>
<keyword evidence="6 9" id="KW-0472">Membrane</keyword>
<dbReference type="PANTHER" id="PTHR34933">
    <property type="entry name" value="FLAGELLAR L-RING PROTEIN"/>
    <property type="match status" value="1"/>
</dbReference>
<feature type="chain" id="PRO_5009695248" evidence="10">
    <location>
        <begin position="19"/>
        <end position="199"/>
    </location>
</feature>
<dbReference type="EMBL" id="CM001402">
    <property type="protein sequence ID" value="EHO42273.1"/>
    <property type="molecule type" value="Genomic_DNA"/>
</dbReference>
<evidence type="ECO:0000313" key="11">
    <source>
        <dbReference type="EMBL" id="APF18248.1"/>
    </source>
</evidence>
<dbReference type="Proteomes" id="UP000004671">
    <property type="component" value="Chromosome"/>
</dbReference>
<gene>
    <name evidence="11" type="primary">flgH</name>
    <name evidence="11" type="ORF">Cabys_1499</name>
    <name evidence="12" type="ORF">Calab_2663</name>
</gene>
<dbReference type="PANTHER" id="PTHR34933:SF1">
    <property type="entry name" value="FLAGELLAR L-RING PROTEIN"/>
    <property type="match status" value="1"/>
</dbReference>
<evidence type="ECO:0000256" key="3">
    <source>
        <dbReference type="ARBA" id="ARBA00004442"/>
    </source>
</evidence>
<comment type="function">
    <text evidence="1">Assembles around the rod to form the L-ring and probably protects the motor/basal body from shearing forces during rotation.</text>
</comment>
<dbReference type="InParanoid" id="H1XQ22"/>
<dbReference type="OrthoDB" id="9789463at2"/>